<proteinExistence type="predicted"/>
<keyword evidence="3" id="KW-1185">Reference proteome</keyword>
<organism evidence="2 3">
    <name type="scientific">Planobispora siamensis</name>
    <dbReference type="NCBI Taxonomy" id="936338"/>
    <lineage>
        <taxon>Bacteria</taxon>
        <taxon>Bacillati</taxon>
        <taxon>Actinomycetota</taxon>
        <taxon>Actinomycetes</taxon>
        <taxon>Streptosporangiales</taxon>
        <taxon>Streptosporangiaceae</taxon>
        <taxon>Planobispora</taxon>
    </lineage>
</organism>
<dbReference type="Proteomes" id="UP000619788">
    <property type="component" value="Unassembled WGS sequence"/>
</dbReference>
<feature type="region of interest" description="Disordered" evidence="1">
    <location>
        <begin position="297"/>
        <end position="334"/>
    </location>
</feature>
<dbReference type="RefSeq" id="WP_204064080.1">
    <property type="nucleotide sequence ID" value="NZ_BOOJ01000023.1"/>
</dbReference>
<evidence type="ECO:0000256" key="1">
    <source>
        <dbReference type="SAM" id="MobiDB-lite"/>
    </source>
</evidence>
<sequence>MRNVKGPEIKSVEDLIGPLARVRPGRPGGEVSGTGARTLLASVTAEEPTGRTAGDVPVPAAVRRYGLRRLTLGAAAVVLAAGFVVGPSLLEDGSGGAASYANSAVAIEREGGDYVARIKDPFAEREEFGEAFAALGLKVGLNLSPASPGAVGEIFRVGTSGGGVGRGFVAGTEPSGCSPSEPGCVMVLRVPADFTGEAWIELGRQARPGEAYRNHGSAVGRYGELRGTDVDGRPVEEVLAEVRRRGLQVEFQRIIVGDGGSLSFEAVTAGEVGPAWTVWDAEAAMAGKVRLMVTPEKLDDNPMYEPGLGPGGLDDLGESDEPGKSGEPGRSGGG</sequence>
<dbReference type="AlphaFoldDB" id="A0A8J3SBW0"/>
<reference evidence="2 3" key="1">
    <citation type="submission" date="2021-01" db="EMBL/GenBank/DDBJ databases">
        <title>Whole genome shotgun sequence of Planobispora siamensis NBRC 107568.</title>
        <authorList>
            <person name="Komaki H."/>
            <person name="Tamura T."/>
        </authorList>
    </citation>
    <scope>NUCLEOTIDE SEQUENCE [LARGE SCALE GENOMIC DNA]</scope>
    <source>
        <strain evidence="2 3">NBRC 107568</strain>
    </source>
</reference>
<comment type="caution">
    <text evidence="2">The sequence shown here is derived from an EMBL/GenBank/DDBJ whole genome shotgun (WGS) entry which is preliminary data.</text>
</comment>
<protein>
    <submittedName>
        <fullName evidence="2">Uncharacterized protein</fullName>
    </submittedName>
</protein>
<evidence type="ECO:0000313" key="2">
    <source>
        <dbReference type="EMBL" id="GIH91811.1"/>
    </source>
</evidence>
<evidence type="ECO:0000313" key="3">
    <source>
        <dbReference type="Proteomes" id="UP000619788"/>
    </source>
</evidence>
<name>A0A8J3SBW0_9ACTN</name>
<accession>A0A8J3SBW0</accession>
<dbReference type="EMBL" id="BOOJ01000023">
    <property type="protein sequence ID" value="GIH91811.1"/>
    <property type="molecule type" value="Genomic_DNA"/>
</dbReference>
<gene>
    <name evidence="2" type="ORF">Psi01_24410</name>
</gene>